<feature type="compositionally biased region" description="Acidic residues" evidence="1">
    <location>
        <begin position="23"/>
        <end position="36"/>
    </location>
</feature>
<dbReference type="AlphaFoldDB" id="A0ABC8UHZ4"/>
<name>A0ABC8UHZ4_9AQUA</name>
<comment type="caution">
    <text evidence="2">The sequence shown here is derived from an EMBL/GenBank/DDBJ whole genome shotgun (WGS) entry which is preliminary data.</text>
</comment>
<dbReference type="Proteomes" id="UP001642360">
    <property type="component" value="Unassembled WGS sequence"/>
</dbReference>
<evidence type="ECO:0000313" key="2">
    <source>
        <dbReference type="EMBL" id="CAK9180662.1"/>
    </source>
</evidence>
<keyword evidence="3" id="KW-1185">Reference proteome</keyword>
<proteinExistence type="predicted"/>
<sequence>MGWEEEGLKNGNGVGKNPNGTGNEEEVDGHDDEGPGGDENGGTSLLACQIFGMMTASGHD</sequence>
<organism evidence="2 3">
    <name type="scientific">Ilex paraguariensis</name>
    <name type="common">yerba mate</name>
    <dbReference type="NCBI Taxonomy" id="185542"/>
    <lineage>
        <taxon>Eukaryota</taxon>
        <taxon>Viridiplantae</taxon>
        <taxon>Streptophyta</taxon>
        <taxon>Embryophyta</taxon>
        <taxon>Tracheophyta</taxon>
        <taxon>Spermatophyta</taxon>
        <taxon>Magnoliopsida</taxon>
        <taxon>eudicotyledons</taxon>
        <taxon>Gunneridae</taxon>
        <taxon>Pentapetalae</taxon>
        <taxon>asterids</taxon>
        <taxon>campanulids</taxon>
        <taxon>Aquifoliales</taxon>
        <taxon>Aquifoliaceae</taxon>
        <taxon>Ilex</taxon>
    </lineage>
</organism>
<feature type="region of interest" description="Disordered" evidence="1">
    <location>
        <begin position="1"/>
        <end position="45"/>
    </location>
</feature>
<dbReference type="EMBL" id="CAUOFW020007804">
    <property type="protein sequence ID" value="CAK9180662.1"/>
    <property type="molecule type" value="Genomic_DNA"/>
</dbReference>
<feature type="non-terminal residue" evidence="2">
    <location>
        <position position="60"/>
    </location>
</feature>
<reference evidence="2 3" key="1">
    <citation type="submission" date="2024-02" db="EMBL/GenBank/DDBJ databases">
        <authorList>
            <person name="Vignale AGUSTIN F."/>
            <person name="Sosa J E."/>
            <person name="Modenutti C."/>
        </authorList>
    </citation>
    <scope>NUCLEOTIDE SEQUENCE [LARGE SCALE GENOMIC DNA]</scope>
</reference>
<protein>
    <submittedName>
        <fullName evidence="2">Uncharacterized protein</fullName>
    </submittedName>
</protein>
<accession>A0ABC8UHZ4</accession>
<evidence type="ECO:0000256" key="1">
    <source>
        <dbReference type="SAM" id="MobiDB-lite"/>
    </source>
</evidence>
<evidence type="ECO:0000313" key="3">
    <source>
        <dbReference type="Proteomes" id="UP001642360"/>
    </source>
</evidence>
<gene>
    <name evidence="2" type="ORF">ILEXP_LOCUS50682</name>
</gene>